<proteinExistence type="predicted"/>
<reference evidence="1 2" key="1">
    <citation type="submission" date="2019-03" db="EMBL/GenBank/DDBJ databases">
        <title>First draft genome of Liparis tanakae, snailfish: a comprehensive survey of snailfish specific genes.</title>
        <authorList>
            <person name="Kim W."/>
            <person name="Song I."/>
            <person name="Jeong J.-H."/>
            <person name="Kim D."/>
            <person name="Kim S."/>
            <person name="Ryu S."/>
            <person name="Song J.Y."/>
            <person name="Lee S.K."/>
        </authorList>
    </citation>
    <scope>NUCLEOTIDE SEQUENCE [LARGE SCALE GENOMIC DNA]</scope>
    <source>
        <tissue evidence="1">Muscle</tissue>
    </source>
</reference>
<keyword evidence="2" id="KW-1185">Reference proteome</keyword>
<accession>A0A4Z2JCG5</accession>
<organism evidence="1 2">
    <name type="scientific">Liparis tanakae</name>
    <name type="common">Tanaka's snailfish</name>
    <dbReference type="NCBI Taxonomy" id="230148"/>
    <lineage>
        <taxon>Eukaryota</taxon>
        <taxon>Metazoa</taxon>
        <taxon>Chordata</taxon>
        <taxon>Craniata</taxon>
        <taxon>Vertebrata</taxon>
        <taxon>Euteleostomi</taxon>
        <taxon>Actinopterygii</taxon>
        <taxon>Neopterygii</taxon>
        <taxon>Teleostei</taxon>
        <taxon>Neoteleostei</taxon>
        <taxon>Acanthomorphata</taxon>
        <taxon>Eupercaria</taxon>
        <taxon>Perciformes</taxon>
        <taxon>Cottioidei</taxon>
        <taxon>Cottales</taxon>
        <taxon>Liparidae</taxon>
        <taxon>Liparis</taxon>
    </lineage>
</organism>
<evidence type="ECO:0000313" key="1">
    <source>
        <dbReference type="EMBL" id="TNN87308.1"/>
    </source>
</evidence>
<comment type="caution">
    <text evidence="1">The sequence shown here is derived from an EMBL/GenBank/DDBJ whole genome shotgun (WGS) entry which is preliminary data.</text>
</comment>
<dbReference type="EMBL" id="SRLO01000011">
    <property type="protein sequence ID" value="TNN87308.1"/>
    <property type="molecule type" value="Genomic_DNA"/>
</dbReference>
<sequence length="72" mass="7518">MPAGPRKDRAARRCAAAGSELSGLLGAADGSPGCRSRCIWEADGSRCSSADVRAHAGLYAARDVFTRHVETD</sequence>
<dbReference type="AlphaFoldDB" id="A0A4Z2JCG5"/>
<dbReference type="Proteomes" id="UP000314294">
    <property type="component" value="Unassembled WGS sequence"/>
</dbReference>
<name>A0A4Z2JCG5_9TELE</name>
<evidence type="ECO:0000313" key="2">
    <source>
        <dbReference type="Proteomes" id="UP000314294"/>
    </source>
</evidence>
<gene>
    <name evidence="1" type="ORF">EYF80_002510</name>
</gene>
<protein>
    <submittedName>
        <fullName evidence="1">Uncharacterized protein</fullName>
    </submittedName>
</protein>